<accession>A0A9P1FR12</accession>
<comment type="caution">
    <text evidence="2">The sequence shown here is derived from an EMBL/GenBank/DDBJ whole genome shotgun (WGS) entry which is preliminary data.</text>
</comment>
<evidence type="ECO:0000313" key="2">
    <source>
        <dbReference type="EMBL" id="CAI3983332.1"/>
    </source>
</evidence>
<dbReference type="AlphaFoldDB" id="A0A9P1FR12"/>
<feature type="region of interest" description="Disordered" evidence="1">
    <location>
        <begin position="190"/>
        <end position="283"/>
    </location>
</feature>
<evidence type="ECO:0000313" key="4">
    <source>
        <dbReference type="Proteomes" id="UP001152797"/>
    </source>
</evidence>
<name>A0A9P1FR12_9DINO</name>
<evidence type="ECO:0000256" key="1">
    <source>
        <dbReference type="SAM" id="MobiDB-lite"/>
    </source>
</evidence>
<keyword evidence="4" id="KW-1185">Reference proteome</keyword>
<feature type="compositionally biased region" description="Low complexity" evidence="1">
    <location>
        <begin position="248"/>
        <end position="267"/>
    </location>
</feature>
<dbReference type="EMBL" id="CAMXCT020000791">
    <property type="protein sequence ID" value="CAL1136707.1"/>
    <property type="molecule type" value="Genomic_DNA"/>
</dbReference>
<proteinExistence type="predicted"/>
<protein>
    <submittedName>
        <fullName evidence="2">Uncharacterized protein</fullName>
    </submittedName>
</protein>
<dbReference type="EMBL" id="CAMXCT010000791">
    <property type="protein sequence ID" value="CAI3983332.1"/>
    <property type="molecule type" value="Genomic_DNA"/>
</dbReference>
<evidence type="ECO:0000313" key="3">
    <source>
        <dbReference type="EMBL" id="CAL1136707.1"/>
    </source>
</evidence>
<gene>
    <name evidence="2" type="ORF">C1SCF055_LOCUS10952</name>
</gene>
<sequence>MATPATPAEVLVGEAVPGATVAEPGVPTVPEGVPSDPGAETGERNTPEETEGEVEPAAKRQKFTLEEQCERLVTKLEQSFEVNKDALVAVKDYLLLHQKLAQDVSSLASEYGYDRTSNKYMLAELQSIMTKFSNMEWQLSGAKSEQSSSVKGLLIKILAKVGSSNDAAKKYHEELIKALQEMARAITSMPSTGGMPPGSVSETPLTPPMPKATLGSPPEYRPSSAAGPPMPVYGQPGYSSTSFPPTMPGATMPGATMPGAPMAGAPTVDQPPRALHPTSGILS</sequence>
<dbReference type="Proteomes" id="UP001152797">
    <property type="component" value="Unassembled WGS sequence"/>
</dbReference>
<dbReference type="EMBL" id="CAMXCT030000791">
    <property type="protein sequence ID" value="CAL4770644.1"/>
    <property type="molecule type" value="Genomic_DNA"/>
</dbReference>
<feature type="region of interest" description="Disordered" evidence="1">
    <location>
        <begin position="1"/>
        <end position="58"/>
    </location>
</feature>
<feature type="compositionally biased region" description="Low complexity" evidence="1">
    <location>
        <begin position="19"/>
        <end position="34"/>
    </location>
</feature>
<reference evidence="2" key="1">
    <citation type="submission" date="2022-10" db="EMBL/GenBank/DDBJ databases">
        <authorList>
            <person name="Chen Y."/>
            <person name="Dougan E. K."/>
            <person name="Chan C."/>
            <person name="Rhodes N."/>
            <person name="Thang M."/>
        </authorList>
    </citation>
    <scope>NUCLEOTIDE SEQUENCE</scope>
</reference>
<organism evidence="2">
    <name type="scientific">Cladocopium goreaui</name>
    <dbReference type="NCBI Taxonomy" id="2562237"/>
    <lineage>
        <taxon>Eukaryota</taxon>
        <taxon>Sar</taxon>
        <taxon>Alveolata</taxon>
        <taxon>Dinophyceae</taxon>
        <taxon>Suessiales</taxon>
        <taxon>Symbiodiniaceae</taxon>
        <taxon>Cladocopium</taxon>
    </lineage>
</organism>
<reference evidence="3" key="2">
    <citation type="submission" date="2024-04" db="EMBL/GenBank/DDBJ databases">
        <authorList>
            <person name="Chen Y."/>
            <person name="Shah S."/>
            <person name="Dougan E. K."/>
            <person name="Thang M."/>
            <person name="Chan C."/>
        </authorList>
    </citation>
    <scope>NUCLEOTIDE SEQUENCE [LARGE SCALE GENOMIC DNA]</scope>
</reference>